<evidence type="ECO:0000256" key="1">
    <source>
        <dbReference type="ARBA" id="ARBA00004651"/>
    </source>
</evidence>
<dbReference type="GO" id="GO:0005886">
    <property type="term" value="C:plasma membrane"/>
    <property type="evidence" value="ECO:0007669"/>
    <property type="project" value="UniProtKB-SubCell"/>
</dbReference>
<keyword evidence="4 6" id="KW-1133">Transmembrane helix</keyword>
<dbReference type="EMBL" id="CP009687">
    <property type="protein sequence ID" value="AKL96585.1"/>
    <property type="molecule type" value="Genomic_DNA"/>
</dbReference>
<feature type="transmembrane region" description="Helical" evidence="6">
    <location>
        <begin position="195"/>
        <end position="214"/>
    </location>
</feature>
<evidence type="ECO:0000256" key="5">
    <source>
        <dbReference type="ARBA" id="ARBA00023136"/>
    </source>
</evidence>
<dbReference type="STRING" id="84022.CACET_c31410"/>
<feature type="transmembrane region" description="Helical" evidence="6">
    <location>
        <begin position="53"/>
        <end position="76"/>
    </location>
</feature>
<gene>
    <name evidence="8" type="ORF">CACET_c31410</name>
</gene>
<evidence type="ECO:0000313" key="8">
    <source>
        <dbReference type="EMBL" id="AKL96585.1"/>
    </source>
</evidence>
<keyword evidence="5 6" id="KW-0472">Membrane</keyword>
<dbReference type="Pfam" id="PF02687">
    <property type="entry name" value="FtsX"/>
    <property type="match status" value="1"/>
</dbReference>
<dbReference type="RefSeq" id="WP_044824397.1">
    <property type="nucleotide sequence ID" value="NZ_CP009687.1"/>
</dbReference>
<evidence type="ECO:0000259" key="7">
    <source>
        <dbReference type="Pfam" id="PF02687"/>
    </source>
</evidence>
<name>A0A0D8IAE3_9CLOT</name>
<feature type="domain" description="ABC3 transporter permease C-terminal" evidence="7">
    <location>
        <begin position="62"/>
        <end position="178"/>
    </location>
</feature>
<keyword evidence="2 6" id="KW-1003">Cell membrane</keyword>
<feature type="transmembrane region" description="Helical" evidence="6">
    <location>
        <begin position="234"/>
        <end position="255"/>
    </location>
</feature>
<feature type="transmembrane region" description="Helical" evidence="6">
    <location>
        <begin position="590"/>
        <end position="615"/>
    </location>
</feature>
<dbReference type="GO" id="GO:0055085">
    <property type="term" value="P:transmembrane transport"/>
    <property type="evidence" value="ECO:0007669"/>
    <property type="project" value="UniProtKB-UniRule"/>
</dbReference>
<dbReference type="OrthoDB" id="1937696at2"/>
<evidence type="ECO:0000313" key="9">
    <source>
        <dbReference type="Proteomes" id="UP000035704"/>
    </source>
</evidence>
<dbReference type="Proteomes" id="UP000035704">
    <property type="component" value="Chromosome"/>
</dbReference>
<dbReference type="AlphaFoldDB" id="A0A0D8IAE3"/>
<evidence type="ECO:0000256" key="6">
    <source>
        <dbReference type="PIRNR" id="PIRNR018968"/>
    </source>
</evidence>
<feature type="transmembrane region" description="Helical" evidence="6">
    <location>
        <begin position="151"/>
        <end position="174"/>
    </location>
</feature>
<feature type="transmembrane region" description="Helical" evidence="6">
    <location>
        <begin position="563"/>
        <end position="584"/>
    </location>
</feature>
<proteinExistence type="inferred from homology"/>
<keyword evidence="3 6" id="KW-0812">Transmembrane</keyword>
<evidence type="ECO:0000256" key="3">
    <source>
        <dbReference type="ARBA" id="ARBA00022692"/>
    </source>
</evidence>
<evidence type="ECO:0000256" key="4">
    <source>
        <dbReference type="ARBA" id="ARBA00022989"/>
    </source>
</evidence>
<protein>
    <submittedName>
        <fullName evidence="8">Putative ABC-type transport system involved in lysophospholipase L1 biosynthesis, permease component</fullName>
    </submittedName>
</protein>
<dbReference type="PANTHER" id="PTHR46795">
    <property type="entry name" value="ABC TRANSPORTER PERMEASE-RELATED-RELATED"/>
    <property type="match status" value="1"/>
</dbReference>
<keyword evidence="9" id="KW-1185">Reference proteome</keyword>
<dbReference type="InterPro" id="IPR003838">
    <property type="entry name" value="ABC3_permease_C"/>
</dbReference>
<reference evidence="8 9" key="1">
    <citation type="submission" date="2014-10" db="EMBL/GenBank/DDBJ databases">
        <title>Genome sequence of Clostridium aceticum DSM 1496.</title>
        <authorList>
            <person name="Poehlein A."/>
            <person name="Schiel-Bengelsdorf B."/>
            <person name="Gottschalk G."/>
            <person name="Duerre P."/>
            <person name="Daniel R."/>
        </authorList>
    </citation>
    <scope>NUCLEOTIDE SEQUENCE [LARGE SCALE GENOMIC DNA]</scope>
    <source>
        <strain evidence="8 9">DSM 1496</strain>
    </source>
</reference>
<dbReference type="KEGG" id="cace:CACET_c31410"/>
<feature type="transmembrane region" description="Helical" evidence="6">
    <location>
        <begin position="18"/>
        <end position="41"/>
    </location>
</feature>
<comment type="similarity">
    <text evidence="6">Belongs to the ABC-4 integral membrane protein family.</text>
</comment>
<comment type="subcellular location">
    <subcellularLocation>
        <location evidence="1 6">Cell membrane</location>
        <topology evidence="1 6">Multi-pass membrane protein</topology>
    </subcellularLocation>
</comment>
<dbReference type="InterPro" id="IPR052536">
    <property type="entry name" value="ABC-4_Integral_Memb_Prot"/>
</dbReference>
<evidence type="ECO:0000256" key="2">
    <source>
        <dbReference type="ARBA" id="ARBA00022475"/>
    </source>
</evidence>
<keyword evidence="6" id="KW-0813">Transport</keyword>
<feature type="transmembrane region" description="Helical" evidence="6">
    <location>
        <begin position="281"/>
        <end position="302"/>
    </location>
</feature>
<feature type="transmembrane region" description="Helical" evidence="6">
    <location>
        <begin position="110"/>
        <end position="131"/>
    </location>
</feature>
<dbReference type="InterPro" id="IPR027022">
    <property type="entry name" value="ABC_permease_BceB-typ"/>
</dbReference>
<organism evidence="8 9">
    <name type="scientific">Clostridium aceticum</name>
    <dbReference type="NCBI Taxonomy" id="84022"/>
    <lineage>
        <taxon>Bacteria</taxon>
        <taxon>Bacillati</taxon>
        <taxon>Bacillota</taxon>
        <taxon>Clostridia</taxon>
        <taxon>Eubacteriales</taxon>
        <taxon>Clostridiaceae</taxon>
        <taxon>Clostridium</taxon>
    </lineage>
</organism>
<feature type="transmembrane region" description="Helical" evidence="6">
    <location>
        <begin position="507"/>
        <end position="531"/>
    </location>
</feature>
<dbReference type="PANTHER" id="PTHR46795:SF3">
    <property type="entry name" value="ABC TRANSPORTER PERMEASE"/>
    <property type="match status" value="1"/>
</dbReference>
<sequence>MTLFNFAVKNISRDKRNYIYYFVNCVFSVFVFFLFSVLSFHPALSVIDKNSSMALILILGQFISVTFTICFISYSVRGFLKARSKQFGLITIMGASKKQLNKLIFTENMVIGYASIITGILLGLIFSKLFLIVAGKIIGVSDFNFYLPLRAMLLTMFVLGLVFLGIAYFTPKFIRKKEIVQLIKAEVVGEKRPKLLLATLSFAILFTGVVWIFLGKSPLAASLRDNTITLIPLTITVVLGTYLLFAYGLRLLVWANNRTNDKLRLLYGGDMNNKLRTNSQSMTVTAILYAISFFAIIILLSMSSNVRSQTIKIMPYPITYNVRSENVNPTKDLAMIEKELGTLGSYDKLNFSFHNAKDGSIRDSIMPLSKYNEIMQFLGREAISVNKGEVYLVSGNVGQSVQSIPDGLQDFFLENRLHLSIVGNSDETIMLSGYVNSVCVISDDDFNTLEPKLAEREIYAFYYDNWETDSEIPQRIQTALRLDDERNDINVIFAYDYFSSSQLQNNLTLYIGGILCFTFILAVASFVYSRLYSALDVESKKYRSIVKIGLSKKELSKVINNEVSLILLVPFGIALIYLWFGIFVMEHSTIVSTIPTALISTAALVFIQTIFWLGVRAAYKKAFFNKVYDEI</sequence>
<dbReference type="PIRSF" id="PIRSF018968">
    <property type="entry name" value="ABC_permease_BceB"/>
    <property type="match status" value="1"/>
</dbReference>
<dbReference type="PATRIC" id="fig|84022.5.peg.3713"/>
<accession>A0A0D8IAE3</accession>